<dbReference type="InParanoid" id="S8FUF2"/>
<dbReference type="Proteomes" id="UP000015241">
    <property type="component" value="Unassembled WGS sequence"/>
</dbReference>
<dbReference type="AlphaFoldDB" id="S8FUF2"/>
<keyword evidence="3" id="KW-1185">Reference proteome</keyword>
<organism evidence="2 3">
    <name type="scientific">Fomitopsis schrenkii</name>
    <name type="common">Brown rot fungus</name>
    <dbReference type="NCBI Taxonomy" id="2126942"/>
    <lineage>
        <taxon>Eukaryota</taxon>
        <taxon>Fungi</taxon>
        <taxon>Dikarya</taxon>
        <taxon>Basidiomycota</taxon>
        <taxon>Agaricomycotina</taxon>
        <taxon>Agaricomycetes</taxon>
        <taxon>Polyporales</taxon>
        <taxon>Fomitopsis</taxon>
    </lineage>
</organism>
<feature type="region of interest" description="Disordered" evidence="1">
    <location>
        <begin position="55"/>
        <end position="75"/>
    </location>
</feature>
<reference evidence="2 3" key="1">
    <citation type="journal article" date="2012" name="Science">
        <title>The Paleozoic origin of enzymatic lignin decomposition reconstructed from 31 fungal genomes.</title>
        <authorList>
            <person name="Floudas D."/>
            <person name="Binder M."/>
            <person name="Riley R."/>
            <person name="Barry K."/>
            <person name="Blanchette R.A."/>
            <person name="Henrissat B."/>
            <person name="Martinez A.T."/>
            <person name="Otillar R."/>
            <person name="Spatafora J.W."/>
            <person name="Yadav J.S."/>
            <person name="Aerts A."/>
            <person name="Benoit I."/>
            <person name="Boyd A."/>
            <person name="Carlson A."/>
            <person name="Copeland A."/>
            <person name="Coutinho P.M."/>
            <person name="de Vries R.P."/>
            <person name="Ferreira P."/>
            <person name="Findley K."/>
            <person name="Foster B."/>
            <person name="Gaskell J."/>
            <person name="Glotzer D."/>
            <person name="Gorecki P."/>
            <person name="Heitman J."/>
            <person name="Hesse C."/>
            <person name="Hori C."/>
            <person name="Igarashi K."/>
            <person name="Jurgens J.A."/>
            <person name="Kallen N."/>
            <person name="Kersten P."/>
            <person name="Kohler A."/>
            <person name="Kuees U."/>
            <person name="Kumar T.K.A."/>
            <person name="Kuo A."/>
            <person name="LaButti K."/>
            <person name="Larrondo L.F."/>
            <person name="Lindquist E."/>
            <person name="Ling A."/>
            <person name="Lombard V."/>
            <person name="Lucas S."/>
            <person name="Lundell T."/>
            <person name="Martin R."/>
            <person name="McLaughlin D.J."/>
            <person name="Morgenstern I."/>
            <person name="Morin E."/>
            <person name="Murat C."/>
            <person name="Nagy L.G."/>
            <person name="Nolan M."/>
            <person name="Ohm R.A."/>
            <person name="Patyshakuliyeva A."/>
            <person name="Rokas A."/>
            <person name="Ruiz-Duenas F.J."/>
            <person name="Sabat G."/>
            <person name="Salamov A."/>
            <person name="Samejima M."/>
            <person name="Schmutz J."/>
            <person name="Slot J.C."/>
            <person name="St John F."/>
            <person name="Stenlid J."/>
            <person name="Sun H."/>
            <person name="Sun S."/>
            <person name="Syed K."/>
            <person name="Tsang A."/>
            <person name="Wiebenga A."/>
            <person name="Young D."/>
            <person name="Pisabarro A."/>
            <person name="Eastwood D.C."/>
            <person name="Martin F."/>
            <person name="Cullen D."/>
            <person name="Grigoriev I.V."/>
            <person name="Hibbett D.S."/>
        </authorList>
    </citation>
    <scope>NUCLEOTIDE SEQUENCE</scope>
    <source>
        <strain evidence="3">FP-58527</strain>
    </source>
</reference>
<evidence type="ECO:0000313" key="3">
    <source>
        <dbReference type="Proteomes" id="UP000015241"/>
    </source>
</evidence>
<dbReference type="EMBL" id="KE504139">
    <property type="protein sequence ID" value="EPT01850.1"/>
    <property type="molecule type" value="Genomic_DNA"/>
</dbReference>
<dbReference type="HOGENOM" id="CLU_1012068_0_0_1"/>
<dbReference type="STRING" id="743788.S8FUF2"/>
<evidence type="ECO:0000313" key="2">
    <source>
        <dbReference type="EMBL" id="EPT01850.1"/>
    </source>
</evidence>
<proteinExistence type="predicted"/>
<evidence type="ECO:0000256" key="1">
    <source>
        <dbReference type="SAM" id="MobiDB-lite"/>
    </source>
</evidence>
<sequence>MKPQVVEWITKSPSCGARWFRVPMLAQLFNIPASLPIAPSPQLSFRTVTQHTRFAQSHDEPRHRRAVPSKEQTDGGVYSAQWQGRLLDVVEDDRVPVAERVIIPVQQQAFPMPQQPSSMPQQAFQMQPQLLSIQQPKLWTAEQAIHTPGATRASSSRSSGDPDATLIDDPVTAITRLQAFDGSFELNDTLCKLVFGDKFTLDGLKNGISASLRSHTEAEKIWATAISVAYLKMKASEKMDVWVGLWEKASGYTEQALAGSAVSFDQVVADAVQML</sequence>
<name>S8FUF2_FOMSC</name>
<accession>S8FUF2</accession>
<gene>
    <name evidence="2" type="ORF">FOMPIDRAFT_93557</name>
</gene>
<protein>
    <submittedName>
        <fullName evidence="2">Uncharacterized protein</fullName>
    </submittedName>
</protein>